<dbReference type="Pfam" id="PF06657">
    <property type="entry name" value="Cep57_MT_bd"/>
    <property type="match status" value="1"/>
</dbReference>
<dbReference type="GO" id="GO:0005815">
    <property type="term" value="C:microtubule organizing center"/>
    <property type="evidence" value="ECO:0007669"/>
    <property type="project" value="UniProtKB-SubCell"/>
</dbReference>
<evidence type="ECO:0000313" key="9">
    <source>
        <dbReference type="Proteomes" id="UP000039046"/>
    </source>
</evidence>
<dbReference type="Gene3D" id="6.10.250.3110">
    <property type="match status" value="1"/>
</dbReference>
<feature type="domain" description="PPC89 centrosome localisation" evidence="7">
    <location>
        <begin position="545"/>
        <end position="607"/>
    </location>
</feature>
<feature type="region of interest" description="Disordered" evidence="5">
    <location>
        <begin position="89"/>
        <end position="253"/>
    </location>
</feature>
<dbReference type="EMBL" id="CDHN01000002">
    <property type="protein sequence ID" value="CEJ85450.1"/>
    <property type="molecule type" value="Genomic_DNA"/>
</dbReference>
<name>A0A0A1TC94_9HYPO</name>
<feature type="domain" description="Cep57 centrosome microtubule-binding" evidence="6">
    <location>
        <begin position="866"/>
        <end position="941"/>
    </location>
</feature>
<dbReference type="GO" id="GO:0008017">
    <property type="term" value="F:microtubule binding"/>
    <property type="evidence" value="ECO:0007669"/>
    <property type="project" value="InterPro"/>
</dbReference>
<dbReference type="AlphaFoldDB" id="A0A0A1TC94"/>
<dbReference type="InterPro" id="IPR025925">
    <property type="entry name" value="PPC89_CLD"/>
</dbReference>
<dbReference type="STRING" id="1531966.A0A0A1TC94"/>
<dbReference type="HOGENOM" id="CLU_005779_0_0_1"/>
<evidence type="ECO:0000256" key="4">
    <source>
        <dbReference type="SAM" id="Coils"/>
    </source>
</evidence>
<reference evidence="8 9" key="1">
    <citation type="journal article" date="2015" name="Genome Announc.">
        <title>Draft Genome Sequence and Gene Annotation of the Entomopathogenic Fungus Verticillium hemipterigenum.</title>
        <authorList>
            <person name="Horn F."/>
            <person name="Habel A."/>
            <person name="Scharf D.H."/>
            <person name="Dworschak J."/>
            <person name="Brakhage A.A."/>
            <person name="Guthke R."/>
            <person name="Hertweck C."/>
            <person name="Linde J."/>
        </authorList>
    </citation>
    <scope>NUCLEOTIDE SEQUENCE [LARGE SCALE GENOMIC DNA]</scope>
</reference>
<evidence type="ECO:0000313" key="8">
    <source>
        <dbReference type="EMBL" id="CEJ85450.1"/>
    </source>
</evidence>
<gene>
    <name evidence="8" type="ORF">VHEMI03775</name>
</gene>
<sequence>METEAAQRYRSRILREFKANHDNPFNSPPSSTGSHGTVSPTMTSVFSDIEGDSTRRLNDDIIRRLAPSKLAVNWEAAHRKWPQYYSMPKSRKETVESDDDTYERPVSAQSKENRPPVHSLLVDEDSTQELWTGSNRRRSEMQPRADNESELSILLKSPGCKHHSKLDSLKQAHRRSTPPQKQYGNRHRELSPESKRQASISDALAQLRKAASSPKAAQNFGMGRLEASPDMSSAKSSMTAVHHSPNPMASPDHNASHVPSFFMPDVSHLGDFVTGTLRFSGSLKNGVPILVKHGKVHDKRENPSAVRHEAVDGIEVPENEEKIFVSMDMIRDEVVSLQEHHDKVQEYAMDLQERVESLEAQLAQGGNGHNKYNSPKSQLDNDMMDLHARLEKAAQRLSATEIQKDTITTERDRIFARLEEACRDITKLTKKLSHKDKELETSEQIRHDNEALREELAALKSGFTGLEGTNASLRFKRDEARTELKNARGEFENEREVTNSIRVANKALTDENAELRQTVENLQQEVDAVREELDALQQNEDDINQELTNLREDNHSLVGHNDKYFAENKKLKQENLVFEQSIRGLQDENAKLKEQVEFLTAQLDQHRTGPKSDLSARIDDLRVQFDAFRANQYKDTNEATEDNRTEENMTSAFIVPDITIKTNESAPMELTEDFIPTEEMTGQTFTKTETQNLRREGGAHKVAFALPAKPTRPMSRRSSLKAPKPSMEQYVAAEDSTDQLSVDRMTENQAVQLSIPIDNFVQPAPKILKKARSQDHAGQVSSKVQSRQRLYKEATTTVASELSHGFPALSTDAQRVLNDLCEHSCTNCTVCARIASRNTESTGKTRVVVSRPVPVTDRQVEGADVTMRPVQSPGHALAMVIKSLEDESRHLQLEITRLQARYNDSDKSRGRRERSALASRIGKLLKQVEAKNDQIYSLFDVLEGQKAADQAMTEEELEMTVMNITGMNVREVTNHSDQYTWEGFQDI</sequence>
<dbReference type="OrthoDB" id="76453at2759"/>
<feature type="compositionally biased region" description="Polar residues" evidence="5">
    <location>
        <begin position="230"/>
        <end position="239"/>
    </location>
</feature>
<accession>A0A0A1TC94</accession>
<feature type="coiled-coil region" evidence="4">
    <location>
        <begin position="341"/>
        <end position="403"/>
    </location>
</feature>
<dbReference type="PANTHER" id="PTHR19336:SF9">
    <property type="entry name" value="SPINDLE POLE BODY PROTEIN PPC89"/>
    <property type="match status" value="1"/>
</dbReference>
<evidence type="ECO:0000256" key="1">
    <source>
        <dbReference type="ARBA" id="ARBA00004267"/>
    </source>
</evidence>
<feature type="compositionally biased region" description="Polar residues" evidence="5">
    <location>
        <begin position="23"/>
        <end position="45"/>
    </location>
</feature>
<evidence type="ECO:0000256" key="3">
    <source>
        <dbReference type="ARBA" id="ARBA00023212"/>
    </source>
</evidence>
<organism evidence="8 9">
    <name type="scientific">[Torrubiella] hemipterigena</name>
    <dbReference type="NCBI Taxonomy" id="1531966"/>
    <lineage>
        <taxon>Eukaryota</taxon>
        <taxon>Fungi</taxon>
        <taxon>Dikarya</taxon>
        <taxon>Ascomycota</taxon>
        <taxon>Pezizomycotina</taxon>
        <taxon>Sordariomycetes</taxon>
        <taxon>Hypocreomycetidae</taxon>
        <taxon>Hypocreales</taxon>
        <taxon>Clavicipitaceae</taxon>
        <taxon>Clavicipitaceae incertae sedis</taxon>
        <taxon>'Torrubiella' clade</taxon>
    </lineage>
</organism>
<feature type="compositionally biased region" description="Basic and acidic residues" evidence="5">
    <location>
        <begin position="186"/>
        <end position="196"/>
    </location>
</feature>
<dbReference type="InterPro" id="IPR051756">
    <property type="entry name" value="Centrosomal_MT-associated"/>
</dbReference>
<dbReference type="Proteomes" id="UP000039046">
    <property type="component" value="Unassembled WGS sequence"/>
</dbReference>
<feature type="region of interest" description="Disordered" evidence="5">
    <location>
        <begin position="18"/>
        <end position="45"/>
    </location>
</feature>
<dbReference type="Pfam" id="PF14197">
    <property type="entry name" value="Cep57_CLD_2"/>
    <property type="match status" value="2"/>
</dbReference>
<evidence type="ECO:0000259" key="7">
    <source>
        <dbReference type="Pfam" id="PF14197"/>
    </source>
</evidence>
<dbReference type="InterPro" id="IPR024957">
    <property type="entry name" value="Cep57_MT-bd_dom"/>
</dbReference>
<feature type="domain" description="PPC89 centrosome localisation" evidence="7">
    <location>
        <begin position="380"/>
        <end position="443"/>
    </location>
</feature>
<keyword evidence="4" id="KW-0175">Coiled coil</keyword>
<evidence type="ECO:0000259" key="6">
    <source>
        <dbReference type="Pfam" id="PF06657"/>
    </source>
</evidence>
<evidence type="ECO:0008006" key="10">
    <source>
        <dbReference type="Google" id="ProtNLM"/>
    </source>
</evidence>
<keyword evidence="3" id="KW-0206">Cytoskeleton</keyword>
<dbReference type="PANTHER" id="PTHR19336">
    <property type="entry name" value="UNCHARACTERIZED DUF1167"/>
    <property type="match status" value="1"/>
</dbReference>
<keyword evidence="2" id="KW-0963">Cytoplasm</keyword>
<feature type="compositionally biased region" description="Basic and acidic residues" evidence="5">
    <location>
        <begin position="137"/>
        <end position="147"/>
    </location>
</feature>
<keyword evidence="9" id="KW-1185">Reference proteome</keyword>
<feature type="coiled-coil region" evidence="4">
    <location>
        <begin position="435"/>
        <end position="609"/>
    </location>
</feature>
<comment type="subcellular location">
    <subcellularLocation>
        <location evidence="1">Cytoplasm</location>
        <location evidence="1">Cytoskeleton</location>
        <location evidence="1">Microtubule organizing center</location>
    </subcellularLocation>
</comment>
<evidence type="ECO:0000256" key="2">
    <source>
        <dbReference type="ARBA" id="ARBA00022490"/>
    </source>
</evidence>
<protein>
    <recommendedName>
        <fullName evidence="10">Rhoptry protein</fullName>
    </recommendedName>
</protein>
<proteinExistence type="predicted"/>
<evidence type="ECO:0000256" key="5">
    <source>
        <dbReference type="SAM" id="MobiDB-lite"/>
    </source>
</evidence>